<dbReference type="AlphaFoldDB" id="E1YCV3"/>
<evidence type="ECO:0000259" key="4">
    <source>
        <dbReference type="SMART" id="SM00967"/>
    </source>
</evidence>
<dbReference type="NCBIfam" id="TIGR00186">
    <property type="entry name" value="rRNA_methyl_3"/>
    <property type="match status" value="1"/>
</dbReference>
<dbReference type="GO" id="GO:0006396">
    <property type="term" value="P:RNA processing"/>
    <property type="evidence" value="ECO:0007669"/>
    <property type="project" value="InterPro"/>
</dbReference>
<dbReference type="PANTHER" id="PTHR46429:SF1">
    <property type="entry name" value="23S RRNA (GUANOSINE-2'-O-)-METHYLTRANSFERASE RLMB"/>
    <property type="match status" value="1"/>
</dbReference>
<sequence>MDRNFKSLEKSRLEMDKSEILYGIHPVFEAVRAGRRKVYEIYIAKQKDSTLLRNISKLAEPAKIPLISVKPDHLTKITGSDFQQNIAAKVSEYPLIAFEDILNSITQKNYDFLLLLDTVVDPQNLGALARTALCAGVSGIVITKDRSASPTPAVSKASAGALEHIFLSKVTNMVSSIKEMKDRGIWVVGMDAMADMPVFSCDLKGPIALVIGSEGKGIRQLVKANCDFLVSIPQKGEVSSLNASAAGAVAMYEVFRQRNFTGRLSNSEIR</sequence>
<dbReference type="SUPFAM" id="SSF75217">
    <property type="entry name" value="alpha/beta knot"/>
    <property type="match status" value="1"/>
</dbReference>
<comment type="similarity">
    <text evidence="1">Belongs to the class IV-like SAM-binding methyltransferase superfamily. RNA methyltransferase TrmH family.</text>
</comment>
<evidence type="ECO:0000256" key="1">
    <source>
        <dbReference type="ARBA" id="ARBA00007228"/>
    </source>
</evidence>
<dbReference type="Pfam" id="PF08032">
    <property type="entry name" value="SpoU_sub_bind"/>
    <property type="match status" value="1"/>
</dbReference>
<name>E1YCV3_9BACT</name>
<keyword evidence="3 5" id="KW-0808">Transferase</keyword>
<dbReference type="PANTHER" id="PTHR46429">
    <property type="entry name" value="23S RRNA (GUANOSINE-2'-O-)-METHYLTRANSFERASE RLMB"/>
    <property type="match status" value="1"/>
</dbReference>
<proteinExistence type="inferred from homology"/>
<dbReference type="SMART" id="SM00967">
    <property type="entry name" value="SpoU_sub_bind"/>
    <property type="match status" value="1"/>
</dbReference>
<dbReference type="Gene3D" id="3.40.1280.10">
    <property type="match status" value="1"/>
</dbReference>
<dbReference type="SUPFAM" id="SSF55315">
    <property type="entry name" value="L30e-like"/>
    <property type="match status" value="1"/>
</dbReference>
<organism evidence="5">
    <name type="scientific">uncultured Desulfobacterium sp</name>
    <dbReference type="NCBI Taxonomy" id="201089"/>
    <lineage>
        <taxon>Bacteria</taxon>
        <taxon>Pseudomonadati</taxon>
        <taxon>Thermodesulfobacteriota</taxon>
        <taxon>Desulfobacteria</taxon>
        <taxon>Desulfobacterales</taxon>
        <taxon>Desulfobacteriaceae</taxon>
        <taxon>Desulfobacterium</taxon>
        <taxon>environmental samples</taxon>
    </lineage>
</organism>
<dbReference type="GO" id="GO:0032259">
    <property type="term" value="P:methylation"/>
    <property type="evidence" value="ECO:0007669"/>
    <property type="project" value="UniProtKB-KW"/>
</dbReference>
<keyword evidence="2 5" id="KW-0489">Methyltransferase</keyword>
<dbReference type="InterPro" id="IPR004441">
    <property type="entry name" value="rRNA_MeTrfase_TrmH"/>
</dbReference>
<dbReference type="GO" id="GO:0008173">
    <property type="term" value="F:RNA methyltransferase activity"/>
    <property type="evidence" value="ECO:0007669"/>
    <property type="project" value="InterPro"/>
</dbReference>
<gene>
    <name evidence="5" type="ORF">N47_G37210</name>
</gene>
<dbReference type="InterPro" id="IPR013123">
    <property type="entry name" value="SpoU_subst-bd"/>
</dbReference>
<dbReference type="GO" id="GO:0003723">
    <property type="term" value="F:RNA binding"/>
    <property type="evidence" value="ECO:0007669"/>
    <property type="project" value="InterPro"/>
</dbReference>
<dbReference type="InterPro" id="IPR029064">
    <property type="entry name" value="Ribosomal_eL30-like_sf"/>
</dbReference>
<dbReference type="EMBL" id="FR695868">
    <property type="protein sequence ID" value="CBX28397.1"/>
    <property type="molecule type" value="Genomic_DNA"/>
</dbReference>
<dbReference type="Gene3D" id="3.30.1330.30">
    <property type="match status" value="1"/>
</dbReference>
<protein>
    <submittedName>
        <fullName evidence="5">Putative trmH family tRNA/rRNA methyltransferase yacO</fullName>
    </submittedName>
</protein>
<evidence type="ECO:0000256" key="3">
    <source>
        <dbReference type="ARBA" id="ARBA00022679"/>
    </source>
</evidence>
<evidence type="ECO:0000256" key="2">
    <source>
        <dbReference type="ARBA" id="ARBA00022603"/>
    </source>
</evidence>
<dbReference type="InterPro" id="IPR029026">
    <property type="entry name" value="tRNA_m1G_MTases_N"/>
</dbReference>
<feature type="domain" description="RNA 2-O ribose methyltransferase substrate binding" evidence="4">
    <location>
        <begin position="20"/>
        <end position="96"/>
    </location>
</feature>
<dbReference type="InterPro" id="IPR029028">
    <property type="entry name" value="Alpha/beta_knot_MTases"/>
</dbReference>
<evidence type="ECO:0000313" key="5">
    <source>
        <dbReference type="EMBL" id="CBX28397.1"/>
    </source>
</evidence>
<dbReference type="Pfam" id="PF00588">
    <property type="entry name" value="SpoU_methylase"/>
    <property type="match status" value="1"/>
</dbReference>
<accession>E1YCV3</accession>
<dbReference type="InterPro" id="IPR001537">
    <property type="entry name" value="SpoU_MeTrfase"/>
</dbReference>
<dbReference type="CDD" id="cd18103">
    <property type="entry name" value="SpoU-like_RlmB"/>
    <property type="match status" value="1"/>
</dbReference>
<reference evidence="5" key="1">
    <citation type="journal article" date="2011" name="Environ. Microbiol.">
        <title>Genomic insights into the metabolic potential of the polycyclic aromatic hydrocarbon degrading sulfate-reducing Deltaproteobacterium N47.</title>
        <authorList>
            <person name="Bergmann F."/>
            <person name="Selesi D."/>
            <person name="Weinmaier T."/>
            <person name="Tischler P."/>
            <person name="Rattei T."/>
            <person name="Meckenstock R.U."/>
        </authorList>
    </citation>
    <scope>NUCLEOTIDE SEQUENCE</scope>
</reference>
<dbReference type="FunFam" id="3.40.1280.10:FF:000008">
    <property type="entry name" value="Group 3 RNA methyltransferase TrmH"/>
    <property type="match status" value="1"/>
</dbReference>
<dbReference type="GO" id="GO:0005829">
    <property type="term" value="C:cytosol"/>
    <property type="evidence" value="ECO:0007669"/>
    <property type="project" value="TreeGrafter"/>
</dbReference>